<name>A0A1C6SJW8_9ACTN</name>
<dbReference type="PANTHER" id="PTHR34406">
    <property type="entry name" value="PROTEIN YCEI"/>
    <property type="match status" value="1"/>
</dbReference>
<dbReference type="OrthoDB" id="3724977at2"/>
<dbReference type="PANTHER" id="PTHR34406:SF1">
    <property type="entry name" value="PROTEIN YCEI"/>
    <property type="match status" value="1"/>
</dbReference>
<evidence type="ECO:0000313" key="4">
    <source>
        <dbReference type="Proteomes" id="UP000199413"/>
    </source>
</evidence>
<comment type="similarity">
    <text evidence="1">Belongs to the UPF0312 family.</text>
</comment>
<organism evidence="3 4">
    <name type="scientific">Micromonospora rhizosphaerae</name>
    <dbReference type="NCBI Taxonomy" id="568872"/>
    <lineage>
        <taxon>Bacteria</taxon>
        <taxon>Bacillati</taxon>
        <taxon>Actinomycetota</taxon>
        <taxon>Actinomycetes</taxon>
        <taxon>Micromonosporales</taxon>
        <taxon>Micromonosporaceae</taxon>
        <taxon>Micromonospora</taxon>
    </lineage>
</organism>
<dbReference type="Gene3D" id="2.40.128.110">
    <property type="entry name" value="Lipid/polyisoprenoid-binding, YceI-like"/>
    <property type="match status" value="1"/>
</dbReference>
<dbReference type="SUPFAM" id="SSF101874">
    <property type="entry name" value="YceI-like"/>
    <property type="match status" value="1"/>
</dbReference>
<reference evidence="4" key="1">
    <citation type="submission" date="2016-06" db="EMBL/GenBank/DDBJ databases">
        <authorList>
            <person name="Varghese N."/>
            <person name="Submissions Spin"/>
        </authorList>
    </citation>
    <scope>NUCLEOTIDE SEQUENCE [LARGE SCALE GENOMIC DNA]</scope>
    <source>
        <strain evidence="4">DSM 45431</strain>
    </source>
</reference>
<proteinExistence type="inferred from homology"/>
<dbReference type="InterPro" id="IPR007372">
    <property type="entry name" value="Lipid/polyisoprenoid-bd_YceI"/>
</dbReference>
<accession>A0A1C6SJW8</accession>
<keyword evidence="4" id="KW-1185">Reference proteome</keyword>
<dbReference type="STRING" id="568872.GA0070624_3933"/>
<protein>
    <submittedName>
        <fullName evidence="3">Polyisoprenoid-binding protein YceI</fullName>
    </submittedName>
</protein>
<evidence type="ECO:0000313" key="3">
    <source>
        <dbReference type="EMBL" id="SCL29697.1"/>
    </source>
</evidence>
<dbReference type="InterPro" id="IPR036761">
    <property type="entry name" value="TTHA0802/YceI-like_sf"/>
</dbReference>
<dbReference type="SMART" id="SM00867">
    <property type="entry name" value="YceI"/>
    <property type="match status" value="1"/>
</dbReference>
<dbReference type="EMBL" id="FMHV01000002">
    <property type="protein sequence ID" value="SCL29697.1"/>
    <property type="molecule type" value="Genomic_DNA"/>
</dbReference>
<feature type="domain" description="Lipid/polyisoprenoid-binding YceI-like" evidence="2">
    <location>
        <begin position="34"/>
        <end position="199"/>
    </location>
</feature>
<dbReference type="AlphaFoldDB" id="A0A1C6SJW8"/>
<gene>
    <name evidence="3" type="ORF">GA0070624_3933</name>
</gene>
<sequence length="200" mass="21582">MGRDETPAPDEGAAYARWVEISTGRLRFGPDNGRMLLRTGRKGVGSTVGHDLTIEVTDWSVELDVPETGPADATATARVELGSLAVREGTGGAVPLTDKDRGEIENNARRTLDVDRHPTATFESTRVVTGDDHATISGRLTLHGVAAPIDVEVREVTPDRYRATTAVTQSAHGIKPYSAFLGALKVRDNVEVEIEVDLRR</sequence>
<dbReference type="Proteomes" id="UP000199413">
    <property type="component" value="Unassembled WGS sequence"/>
</dbReference>
<dbReference type="Pfam" id="PF04264">
    <property type="entry name" value="YceI"/>
    <property type="match status" value="1"/>
</dbReference>
<evidence type="ECO:0000259" key="2">
    <source>
        <dbReference type="SMART" id="SM00867"/>
    </source>
</evidence>
<evidence type="ECO:0000256" key="1">
    <source>
        <dbReference type="ARBA" id="ARBA00008812"/>
    </source>
</evidence>